<dbReference type="InterPro" id="IPR016024">
    <property type="entry name" value="ARM-type_fold"/>
</dbReference>
<dbReference type="Pfam" id="PF25598">
    <property type="entry name" value="ARM_PUB"/>
    <property type="match status" value="1"/>
</dbReference>
<dbReference type="SMART" id="SM00185">
    <property type="entry name" value="ARM"/>
    <property type="match status" value="3"/>
</dbReference>
<evidence type="ECO:0000256" key="1">
    <source>
        <dbReference type="ARBA" id="ARBA00022737"/>
    </source>
</evidence>
<protein>
    <submittedName>
        <fullName evidence="5">ARM repeat superfamily protein</fullName>
    </submittedName>
</protein>
<feature type="region of interest" description="Disordered" evidence="3">
    <location>
        <begin position="1"/>
        <end position="22"/>
    </location>
</feature>
<evidence type="ECO:0000256" key="2">
    <source>
        <dbReference type="ARBA" id="ARBA00022786"/>
    </source>
</evidence>
<dbReference type="PANTHER" id="PTHR23315">
    <property type="entry name" value="U BOX DOMAIN-CONTAINING"/>
    <property type="match status" value="1"/>
</dbReference>
<evidence type="ECO:0000313" key="6">
    <source>
        <dbReference type="Proteomes" id="UP001153555"/>
    </source>
</evidence>
<reference evidence="5" key="1">
    <citation type="submission" date="2019-12" db="EMBL/GenBank/DDBJ databases">
        <authorList>
            <person name="Scholes J."/>
        </authorList>
    </citation>
    <scope>NUCLEOTIDE SEQUENCE</scope>
</reference>
<dbReference type="AlphaFoldDB" id="A0A9N7ML35"/>
<dbReference type="InterPro" id="IPR011989">
    <property type="entry name" value="ARM-like"/>
</dbReference>
<organism evidence="5 6">
    <name type="scientific">Striga hermonthica</name>
    <name type="common">Purple witchweed</name>
    <name type="synonym">Buchnera hermonthica</name>
    <dbReference type="NCBI Taxonomy" id="68872"/>
    <lineage>
        <taxon>Eukaryota</taxon>
        <taxon>Viridiplantae</taxon>
        <taxon>Streptophyta</taxon>
        <taxon>Embryophyta</taxon>
        <taxon>Tracheophyta</taxon>
        <taxon>Spermatophyta</taxon>
        <taxon>Magnoliopsida</taxon>
        <taxon>eudicotyledons</taxon>
        <taxon>Gunneridae</taxon>
        <taxon>Pentapetalae</taxon>
        <taxon>asterids</taxon>
        <taxon>lamiids</taxon>
        <taxon>Lamiales</taxon>
        <taxon>Orobanchaceae</taxon>
        <taxon>Buchnereae</taxon>
        <taxon>Striga</taxon>
    </lineage>
</organism>
<sequence length="326" mass="34957">MLKIRTPKQNHQTYKPMNLSSPPMDTTVKSLVSKLASVSERTRTEALCELRLLSKNDADSRLLIADADDAVPLIAESLYSPAAVLQENAAAALLNISIAAKDRLMSSHGVLDALSHALRHPASPSVAQCAAATIFSLLTVESFRPIIGHKRDIIFGLVEIVRSPGCAAQSIKDALRALFGVSLYPLNRAQMVELGAVQALFSLVVKDGRVGLVEDATAVIAQLAGCEDSWEVFKRALGVEVLMDILDNATGSSNRTKENAVSALLNLVQFGGEVVANEVRGKMEERVMDGILDVVENGSEKGKSKGLALLTVLNQRLETLSSQSEM</sequence>
<keyword evidence="6" id="KW-1185">Reference proteome</keyword>
<dbReference type="Proteomes" id="UP001153555">
    <property type="component" value="Unassembled WGS sequence"/>
</dbReference>
<accession>A0A9N7ML35</accession>
<gene>
    <name evidence="5" type="ORF">SHERM_11180</name>
</gene>
<evidence type="ECO:0000259" key="4">
    <source>
        <dbReference type="Pfam" id="PF25598"/>
    </source>
</evidence>
<name>A0A9N7ML35_STRHE</name>
<dbReference type="InterPro" id="IPR000225">
    <property type="entry name" value="Armadillo"/>
</dbReference>
<dbReference type="OrthoDB" id="7537227at2759"/>
<keyword evidence="1" id="KW-0677">Repeat</keyword>
<dbReference type="InterPro" id="IPR058678">
    <property type="entry name" value="ARM_PUB"/>
</dbReference>
<feature type="domain" description="U-box" evidence="4">
    <location>
        <begin position="28"/>
        <end position="277"/>
    </location>
</feature>
<comment type="caution">
    <text evidence="5">The sequence shown here is derived from an EMBL/GenBank/DDBJ whole genome shotgun (WGS) entry which is preliminary data.</text>
</comment>
<keyword evidence="2" id="KW-0833">Ubl conjugation pathway</keyword>
<dbReference type="PANTHER" id="PTHR23315:SF238">
    <property type="entry name" value="ARM REPEAT SUPERFAMILY PROTEIN"/>
    <property type="match status" value="1"/>
</dbReference>
<dbReference type="FunFam" id="1.25.10.10:FF:000561">
    <property type="entry name" value="ARM repeat superfamily protein"/>
    <property type="match status" value="1"/>
</dbReference>
<feature type="compositionally biased region" description="Polar residues" evidence="3">
    <location>
        <begin position="9"/>
        <end position="22"/>
    </location>
</feature>
<proteinExistence type="predicted"/>
<evidence type="ECO:0000256" key="3">
    <source>
        <dbReference type="SAM" id="MobiDB-lite"/>
    </source>
</evidence>
<dbReference type="SUPFAM" id="SSF48371">
    <property type="entry name" value="ARM repeat"/>
    <property type="match status" value="1"/>
</dbReference>
<dbReference type="Gene3D" id="1.25.10.10">
    <property type="entry name" value="Leucine-rich Repeat Variant"/>
    <property type="match status" value="1"/>
</dbReference>
<evidence type="ECO:0000313" key="5">
    <source>
        <dbReference type="EMBL" id="CAA0808968.1"/>
    </source>
</evidence>
<dbReference type="EMBL" id="CACSLK010003174">
    <property type="protein sequence ID" value="CAA0808968.1"/>
    <property type="molecule type" value="Genomic_DNA"/>
</dbReference>